<dbReference type="Proteomes" id="UP000557566">
    <property type="component" value="Unassembled WGS sequence"/>
</dbReference>
<evidence type="ECO:0000256" key="2">
    <source>
        <dbReference type="ARBA" id="ARBA00022630"/>
    </source>
</evidence>
<dbReference type="GO" id="GO:0004499">
    <property type="term" value="F:N,N-dimethylaniline monooxygenase activity"/>
    <property type="evidence" value="ECO:0007669"/>
    <property type="project" value="InterPro"/>
</dbReference>
<dbReference type="PANTHER" id="PTHR23023">
    <property type="entry name" value="DIMETHYLANILINE MONOOXYGENASE"/>
    <property type="match status" value="1"/>
</dbReference>
<gene>
    <name evidence="5" type="ORF">G6O67_003744</name>
</gene>
<dbReference type="InterPro" id="IPR020946">
    <property type="entry name" value="Flavin_mOase-like"/>
</dbReference>
<evidence type="ECO:0000313" key="6">
    <source>
        <dbReference type="Proteomes" id="UP000557566"/>
    </source>
</evidence>
<reference evidence="5 6" key="1">
    <citation type="journal article" date="2020" name="Genome Biol. Evol.">
        <title>A new high-quality draft genome assembly of the Chinese cordyceps Ophiocordyceps sinensis.</title>
        <authorList>
            <person name="Shu R."/>
            <person name="Zhang J."/>
            <person name="Meng Q."/>
            <person name="Zhang H."/>
            <person name="Zhou G."/>
            <person name="Li M."/>
            <person name="Wu P."/>
            <person name="Zhao Y."/>
            <person name="Chen C."/>
            <person name="Qin Q."/>
        </authorList>
    </citation>
    <scope>NUCLEOTIDE SEQUENCE [LARGE SCALE GENOMIC DNA]</scope>
    <source>
        <strain evidence="5 6">IOZ07</strain>
    </source>
</reference>
<accession>A0A8H4V6K7</accession>
<dbReference type="OrthoDB" id="66881at2759"/>
<keyword evidence="2" id="KW-0285">Flavoprotein</keyword>
<dbReference type="AlphaFoldDB" id="A0A8H4V6K7"/>
<evidence type="ECO:0000313" key="5">
    <source>
        <dbReference type="EMBL" id="KAF4509586.1"/>
    </source>
</evidence>
<proteinExistence type="inferred from homology"/>
<dbReference type="EMBL" id="JAAVMX010000004">
    <property type="protein sequence ID" value="KAF4509586.1"/>
    <property type="molecule type" value="Genomic_DNA"/>
</dbReference>
<evidence type="ECO:0000256" key="3">
    <source>
        <dbReference type="ARBA" id="ARBA00022827"/>
    </source>
</evidence>
<keyword evidence="3" id="KW-0274">FAD</keyword>
<dbReference type="SUPFAM" id="SSF51905">
    <property type="entry name" value="FAD/NAD(P)-binding domain"/>
    <property type="match status" value="2"/>
</dbReference>
<protein>
    <recommendedName>
        <fullName evidence="7">Thiol-specific monooxygenase</fullName>
    </recommendedName>
</protein>
<evidence type="ECO:0000256" key="4">
    <source>
        <dbReference type="ARBA" id="ARBA00023002"/>
    </source>
</evidence>
<organism evidence="5 6">
    <name type="scientific">Ophiocordyceps sinensis</name>
    <dbReference type="NCBI Taxonomy" id="72228"/>
    <lineage>
        <taxon>Eukaryota</taxon>
        <taxon>Fungi</taxon>
        <taxon>Dikarya</taxon>
        <taxon>Ascomycota</taxon>
        <taxon>Pezizomycotina</taxon>
        <taxon>Sordariomycetes</taxon>
        <taxon>Hypocreomycetidae</taxon>
        <taxon>Hypocreales</taxon>
        <taxon>Ophiocordycipitaceae</taxon>
        <taxon>Ophiocordyceps</taxon>
    </lineage>
</organism>
<comment type="caution">
    <text evidence="5">The sequence shown here is derived from an EMBL/GenBank/DDBJ whole genome shotgun (WGS) entry which is preliminary data.</text>
</comment>
<dbReference type="InterPro" id="IPR050346">
    <property type="entry name" value="FMO-like"/>
</dbReference>
<dbReference type="PRINTS" id="PR00419">
    <property type="entry name" value="ADXRDTASE"/>
</dbReference>
<name>A0A8H4V6K7_9HYPO</name>
<dbReference type="InterPro" id="IPR036188">
    <property type="entry name" value="FAD/NAD-bd_sf"/>
</dbReference>
<dbReference type="GO" id="GO:0050661">
    <property type="term" value="F:NADP binding"/>
    <property type="evidence" value="ECO:0007669"/>
    <property type="project" value="InterPro"/>
</dbReference>
<keyword evidence="4" id="KW-0560">Oxidoreductase</keyword>
<sequence>MGSVQQPGFQVKKIAIIGAGPSGLAAAKYLKAQAAFDRIVIFEQRHQVGGIWNYTDAPPGPVPVPQTSPFFPLDSPVGSPAPHAPPIFPSPMYEKLHANITKTIMNFSHQPFPPESCIFPSREHIHEYLLRYAQDVRGLVNFGFQVTNVSLLSDLGRDRWSLQARSTVDDRVIDDVFDALVVANGHYSVPFIPPIQNIASFHQAHPAVITHAGQYRAADAFRDKKVVVVGNGPSGTDIALQINHVSKGKTLLSVRSPTPPERLAHMGCDEAPEIDAFIVHQRAVRFKDGRLETDVDAVVFCTGYLFNFPFLHHLRPKLVTNGQGVHGLYKHLFYVRHPTLAFASLLIKSVPWHVAEAQAAALAAVWSNNLDLPPAEEMQRWSCDLHDNNGERLQLLQPGGDYHYINEFHDWVLKAKHLGMEPPRWSDEDFWHRIVMLEAKRLFEAQGCNATTFDELGLRYDPNRQR</sequence>
<comment type="similarity">
    <text evidence="1">Belongs to the FMO family.</text>
</comment>
<keyword evidence="6" id="KW-1185">Reference proteome</keyword>
<dbReference type="Pfam" id="PF00743">
    <property type="entry name" value="FMO-like"/>
    <property type="match status" value="2"/>
</dbReference>
<dbReference type="Gene3D" id="3.50.50.60">
    <property type="entry name" value="FAD/NAD(P)-binding domain"/>
    <property type="match status" value="2"/>
</dbReference>
<dbReference type="Pfam" id="PF13450">
    <property type="entry name" value="NAD_binding_8"/>
    <property type="match status" value="1"/>
</dbReference>
<evidence type="ECO:0008006" key="7">
    <source>
        <dbReference type="Google" id="ProtNLM"/>
    </source>
</evidence>
<dbReference type="GO" id="GO:0050660">
    <property type="term" value="F:flavin adenine dinucleotide binding"/>
    <property type="evidence" value="ECO:0007669"/>
    <property type="project" value="InterPro"/>
</dbReference>
<evidence type="ECO:0000256" key="1">
    <source>
        <dbReference type="ARBA" id="ARBA00009183"/>
    </source>
</evidence>